<feature type="non-terminal residue" evidence="2">
    <location>
        <position position="1"/>
    </location>
</feature>
<protein>
    <submittedName>
        <fullName evidence="2">Uncharacterized protein</fullName>
    </submittedName>
</protein>
<dbReference type="AlphaFoldDB" id="A0A8S2SWZ3"/>
<evidence type="ECO:0000313" key="3">
    <source>
        <dbReference type="Proteomes" id="UP000676336"/>
    </source>
</evidence>
<gene>
    <name evidence="2" type="ORF">SMN809_LOCUS23879</name>
</gene>
<proteinExistence type="predicted"/>
<dbReference type="Proteomes" id="UP000676336">
    <property type="component" value="Unassembled WGS sequence"/>
</dbReference>
<sequence length="71" mass="8072">SNIFGTDEPAQTRSVSNKNKSNVFASTNDDEQAKRQQGVRQGLRGKLKNQIIEDENESSMTMTIRIYLLLR</sequence>
<dbReference type="EMBL" id="CAJOBI010026548">
    <property type="protein sequence ID" value="CAF4248219.1"/>
    <property type="molecule type" value="Genomic_DNA"/>
</dbReference>
<name>A0A8S2SWZ3_9BILA</name>
<comment type="caution">
    <text evidence="2">The sequence shown here is derived from an EMBL/GenBank/DDBJ whole genome shotgun (WGS) entry which is preliminary data.</text>
</comment>
<feature type="region of interest" description="Disordered" evidence="1">
    <location>
        <begin position="1"/>
        <end position="42"/>
    </location>
</feature>
<accession>A0A8S2SWZ3</accession>
<organism evidence="2 3">
    <name type="scientific">Rotaria magnacalcarata</name>
    <dbReference type="NCBI Taxonomy" id="392030"/>
    <lineage>
        <taxon>Eukaryota</taxon>
        <taxon>Metazoa</taxon>
        <taxon>Spiralia</taxon>
        <taxon>Gnathifera</taxon>
        <taxon>Rotifera</taxon>
        <taxon>Eurotatoria</taxon>
        <taxon>Bdelloidea</taxon>
        <taxon>Philodinida</taxon>
        <taxon>Philodinidae</taxon>
        <taxon>Rotaria</taxon>
    </lineage>
</organism>
<reference evidence="2" key="1">
    <citation type="submission" date="2021-02" db="EMBL/GenBank/DDBJ databases">
        <authorList>
            <person name="Nowell W R."/>
        </authorList>
    </citation>
    <scope>NUCLEOTIDE SEQUENCE</scope>
</reference>
<evidence type="ECO:0000256" key="1">
    <source>
        <dbReference type="SAM" id="MobiDB-lite"/>
    </source>
</evidence>
<feature type="compositionally biased region" description="Polar residues" evidence="1">
    <location>
        <begin position="1"/>
        <end position="27"/>
    </location>
</feature>
<evidence type="ECO:0000313" key="2">
    <source>
        <dbReference type="EMBL" id="CAF4248219.1"/>
    </source>
</evidence>